<proteinExistence type="predicted"/>
<evidence type="ECO:0000259" key="1">
    <source>
        <dbReference type="Pfam" id="PF05699"/>
    </source>
</evidence>
<gene>
    <name evidence="2" type="ORF">PR048_027226</name>
</gene>
<protein>
    <recommendedName>
        <fullName evidence="1">HAT C-terminal dimerisation domain-containing protein</fullName>
    </recommendedName>
</protein>
<dbReference type="PANTHER" id="PTHR45749">
    <property type="match status" value="1"/>
</dbReference>
<dbReference type="Proteomes" id="UP001159363">
    <property type="component" value="Chromosome 11"/>
</dbReference>
<dbReference type="InterPro" id="IPR008906">
    <property type="entry name" value="HATC_C_dom"/>
</dbReference>
<organism evidence="2 3">
    <name type="scientific">Dryococelus australis</name>
    <dbReference type="NCBI Taxonomy" id="614101"/>
    <lineage>
        <taxon>Eukaryota</taxon>
        <taxon>Metazoa</taxon>
        <taxon>Ecdysozoa</taxon>
        <taxon>Arthropoda</taxon>
        <taxon>Hexapoda</taxon>
        <taxon>Insecta</taxon>
        <taxon>Pterygota</taxon>
        <taxon>Neoptera</taxon>
        <taxon>Polyneoptera</taxon>
        <taxon>Phasmatodea</taxon>
        <taxon>Verophasmatodea</taxon>
        <taxon>Anareolatae</taxon>
        <taxon>Phasmatidae</taxon>
        <taxon>Eurycanthinae</taxon>
        <taxon>Dryococelus</taxon>
    </lineage>
</organism>
<dbReference type="EMBL" id="JARBHB010000012">
    <property type="protein sequence ID" value="KAJ8870924.1"/>
    <property type="molecule type" value="Genomic_DNA"/>
</dbReference>
<evidence type="ECO:0000313" key="3">
    <source>
        <dbReference type="Proteomes" id="UP001159363"/>
    </source>
</evidence>
<keyword evidence="3" id="KW-1185">Reference proteome</keyword>
<comment type="caution">
    <text evidence="2">The sequence shown here is derived from an EMBL/GenBank/DDBJ whole genome shotgun (WGS) entry which is preliminary data.</text>
</comment>
<sequence>MTIFVPCSTHSLNLVATDAALACNEAVTFFDIVLEEHVSDLTVKPLSETLWESCINALTPFRYQIGEIYYALYELSVDPRTDAFGKNTALSLARKLKMWYAILFRINVVSKVLQRENMDISTASDKGFEETMVDSKETAETLDIEPQFPAELPVGPRKIKRQFDYESHVEVDPKNAFKRNFFSTHWTENDGLLQKRKYLQLVLTYEGHRDVDGTQLHQELMVLRSLCDAPKSLNGPLEVLKYIFTNNLCENFSNLTVALRILLTLPVTVASGERSFSK</sequence>
<dbReference type="PANTHER" id="PTHR45749:SF35">
    <property type="entry name" value="AC-LIKE TRANSPOSASE-RELATED"/>
    <property type="match status" value="1"/>
</dbReference>
<name>A0ABQ9GEV5_9NEOP</name>
<dbReference type="Pfam" id="PF05699">
    <property type="entry name" value="Dimer_Tnp_hAT"/>
    <property type="match status" value="1"/>
</dbReference>
<evidence type="ECO:0000313" key="2">
    <source>
        <dbReference type="EMBL" id="KAJ8870924.1"/>
    </source>
</evidence>
<reference evidence="2 3" key="1">
    <citation type="submission" date="2023-02" db="EMBL/GenBank/DDBJ databases">
        <title>LHISI_Scaffold_Assembly.</title>
        <authorList>
            <person name="Stuart O.P."/>
            <person name="Cleave R."/>
            <person name="Magrath M.J.L."/>
            <person name="Mikheyev A.S."/>
        </authorList>
    </citation>
    <scope>NUCLEOTIDE SEQUENCE [LARGE SCALE GENOMIC DNA]</scope>
    <source>
        <strain evidence="2">Daus_M_001</strain>
        <tissue evidence="2">Leg muscle</tissue>
    </source>
</reference>
<accession>A0ABQ9GEV5</accession>
<feature type="domain" description="HAT C-terminal dimerisation" evidence="1">
    <location>
        <begin position="236"/>
        <end position="278"/>
    </location>
</feature>